<name>A0A9N7R752_STRHE</name>
<dbReference type="GO" id="GO:0006325">
    <property type="term" value="P:chromatin organization"/>
    <property type="evidence" value="ECO:0007669"/>
    <property type="project" value="UniProtKB-KW"/>
</dbReference>
<dbReference type="EMBL" id="CACSLK010012206">
    <property type="protein sequence ID" value="CAA0814439.1"/>
    <property type="molecule type" value="Genomic_DNA"/>
</dbReference>
<dbReference type="PANTHER" id="PTHR10742">
    <property type="entry name" value="FLAVIN MONOAMINE OXIDASE"/>
    <property type="match status" value="1"/>
</dbReference>
<accession>A0A9N7R752</accession>
<evidence type="ECO:0000256" key="1">
    <source>
        <dbReference type="ARBA" id="ARBA00005995"/>
    </source>
</evidence>
<dbReference type="InterPro" id="IPR009057">
    <property type="entry name" value="Homeodomain-like_sf"/>
</dbReference>
<sequence length="807" mass="87481">MDLSNHSPNPDIFNQLDNSSQSSIHLIDSSGTVTNLQDPNWASLVSQNPSSDANSVQGDLLSLPVPKGKRRGRPRYAAWSLNQVHGLHISSSNNGSSNARASVIKTQMQNTSNLIKEKQGSSSNSGSLAKKPVDGMSDEIIVINKDATAEALIALTAGFPADSLTEEEVEYGVVSEVGGIEQVNYILIRNHIITKWRENVSTWITKEMFVGVVPEHCGPLLNTTYDYLVSHGYINFGVAPAIKERILVEPKKPNVIVVGAGLSGLAAARQLMAFGFKVTVLEGRRRPGGRVYTKKLGYGNTVAAVDLGGSVLTGTLGNPLGILARQLNFVLHKVRDKCPLYRVDGMPVDPDLDRKVETSFNQLLDKLSKVRQSMGDVSRDVSLGAALMTFREAFTEEENSLFNWHLANLEYANASLVSMLSLAFWDQDDPYDMGGDHCFLPGGNGKLVESLVENVPVQYGKTVEAIHYGGDGVQVAVGGGQVYKGDMVLCTVPLGVLKSRSIRFVPELPQRKLDAIKRLGFGVLNKVGLLFPHVFWGTDLDTFGHLSDHSGSRGEYFLFYSYATVAGGPLLIALVAGEAAYKFENEDPTVSVRKVLGILKGPSADSVIASIKAERSKRSQSQKSSSSGILMSKAALTNRKLVRKAKIVRSSNKLSIPSTNIESKARDSGNNIEPTTLAHINGVEAMDDMRCFNPQNLGHNNNNNTLTTYLDPNLSITHMDVDMDLLGDTHNNNVSFCPPSSENGAKVVGCDSSNIVDQSFDARNYVGVTTDSISCISLQENIFDDIMNDLLPPSSANSGTWEFTEKL</sequence>
<keyword evidence="2" id="KW-0156">Chromatin regulator</keyword>
<dbReference type="Gene3D" id="3.90.660.10">
    <property type="match status" value="1"/>
</dbReference>
<dbReference type="InterPro" id="IPR036388">
    <property type="entry name" value="WH-like_DNA-bd_sf"/>
</dbReference>
<keyword evidence="7" id="KW-1185">Reference proteome</keyword>
<comment type="similarity">
    <text evidence="1">Belongs to the flavin monoamine oxidase family.</text>
</comment>
<evidence type="ECO:0000313" key="6">
    <source>
        <dbReference type="EMBL" id="CAA0814439.1"/>
    </source>
</evidence>
<dbReference type="Proteomes" id="UP001153555">
    <property type="component" value="Unassembled WGS sequence"/>
</dbReference>
<keyword evidence="3" id="KW-0560">Oxidoreductase</keyword>
<proteinExistence type="inferred from homology"/>
<feature type="region of interest" description="Disordered" evidence="4">
    <location>
        <begin position="43"/>
        <end position="72"/>
    </location>
</feature>
<dbReference type="FunFam" id="1.10.10.10:FF:000064">
    <property type="entry name" value="Lysine-specific histone demethylase 1A"/>
    <property type="match status" value="1"/>
</dbReference>
<dbReference type="Pfam" id="PF01593">
    <property type="entry name" value="Amino_oxidase"/>
    <property type="match status" value="1"/>
</dbReference>
<dbReference type="Pfam" id="PF04433">
    <property type="entry name" value="SWIRM"/>
    <property type="match status" value="1"/>
</dbReference>
<dbReference type="OrthoDB" id="2219495at2759"/>
<dbReference type="InterPro" id="IPR007526">
    <property type="entry name" value="SWIRM"/>
</dbReference>
<dbReference type="SUPFAM" id="SSF54373">
    <property type="entry name" value="FAD-linked reductases, C-terminal domain"/>
    <property type="match status" value="1"/>
</dbReference>
<gene>
    <name evidence="6" type="ORF">SHERM_14732</name>
</gene>
<dbReference type="SUPFAM" id="SSF51905">
    <property type="entry name" value="FAD/NAD(P)-binding domain"/>
    <property type="match status" value="1"/>
</dbReference>
<protein>
    <submittedName>
        <fullName evidence="6">Flavin containing amine oxidoreductase family protein</fullName>
    </submittedName>
</protein>
<evidence type="ECO:0000256" key="2">
    <source>
        <dbReference type="ARBA" id="ARBA00022853"/>
    </source>
</evidence>
<dbReference type="PANTHER" id="PTHR10742:SF260">
    <property type="entry name" value="PROTEIN FLOWERING LOCUS D"/>
    <property type="match status" value="1"/>
</dbReference>
<dbReference type="InterPro" id="IPR050281">
    <property type="entry name" value="Flavin_monoamine_oxidase"/>
</dbReference>
<reference evidence="6" key="1">
    <citation type="submission" date="2019-12" db="EMBL/GenBank/DDBJ databases">
        <authorList>
            <person name="Scholes J."/>
        </authorList>
    </citation>
    <scope>NUCLEOTIDE SEQUENCE</scope>
</reference>
<dbReference type="Gene3D" id="1.10.10.10">
    <property type="entry name" value="Winged helix-like DNA-binding domain superfamily/Winged helix DNA-binding domain"/>
    <property type="match status" value="1"/>
</dbReference>
<feature type="domain" description="SWIRM" evidence="5">
    <location>
        <begin position="144"/>
        <end position="245"/>
    </location>
</feature>
<dbReference type="Gene3D" id="3.50.50.60">
    <property type="entry name" value="FAD/NAD(P)-binding domain"/>
    <property type="match status" value="1"/>
</dbReference>
<evidence type="ECO:0000256" key="4">
    <source>
        <dbReference type="SAM" id="MobiDB-lite"/>
    </source>
</evidence>
<evidence type="ECO:0000259" key="5">
    <source>
        <dbReference type="PROSITE" id="PS50934"/>
    </source>
</evidence>
<dbReference type="AlphaFoldDB" id="A0A9N7R752"/>
<dbReference type="InterPro" id="IPR036188">
    <property type="entry name" value="FAD/NAD-bd_sf"/>
</dbReference>
<organism evidence="6 7">
    <name type="scientific">Striga hermonthica</name>
    <name type="common">Purple witchweed</name>
    <name type="synonym">Buchnera hermonthica</name>
    <dbReference type="NCBI Taxonomy" id="68872"/>
    <lineage>
        <taxon>Eukaryota</taxon>
        <taxon>Viridiplantae</taxon>
        <taxon>Streptophyta</taxon>
        <taxon>Embryophyta</taxon>
        <taxon>Tracheophyta</taxon>
        <taxon>Spermatophyta</taxon>
        <taxon>Magnoliopsida</taxon>
        <taxon>eudicotyledons</taxon>
        <taxon>Gunneridae</taxon>
        <taxon>Pentapetalae</taxon>
        <taxon>asterids</taxon>
        <taxon>lamiids</taxon>
        <taxon>Lamiales</taxon>
        <taxon>Orobanchaceae</taxon>
        <taxon>Buchnereae</taxon>
        <taxon>Striga</taxon>
    </lineage>
</organism>
<comment type="caution">
    <text evidence="6">The sequence shown here is derived from an EMBL/GenBank/DDBJ whole genome shotgun (WGS) entry which is preliminary data.</text>
</comment>
<evidence type="ECO:0000313" key="7">
    <source>
        <dbReference type="Proteomes" id="UP001153555"/>
    </source>
</evidence>
<feature type="compositionally biased region" description="Polar residues" evidence="4">
    <location>
        <begin position="43"/>
        <end position="57"/>
    </location>
</feature>
<dbReference type="PROSITE" id="PS50934">
    <property type="entry name" value="SWIRM"/>
    <property type="match status" value="1"/>
</dbReference>
<evidence type="ECO:0000256" key="3">
    <source>
        <dbReference type="ARBA" id="ARBA00023002"/>
    </source>
</evidence>
<dbReference type="SUPFAM" id="SSF46689">
    <property type="entry name" value="Homeodomain-like"/>
    <property type="match status" value="1"/>
</dbReference>
<dbReference type="GO" id="GO:0016491">
    <property type="term" value="F:oxidoreductase activity"/>
    <property type="evidence" value="ECO:0007669"/>
    <property type="project" value="UniProtKB-KW"/>
</dbReference>
<dbReference type="InterPro" id="IPR002937">
    <property type="entry name" value="Amino_oxidase"/>
</dbReference>